<reference evidence="1" key="2">
    <citation type="journal article" date="2015" name="Data Brief">
        <title>Shoot transcriptome of the giant reed, Arundo donax.</title>
        <authorList>
            <person name="Barrero R.A."/>
            <person name="Guerrero F.D."/>
            <person name="Moolhuijzen P."/>
            <person name="Goolsby J.A."/>
            <person name="Tidwell J."/>
            <person name="Bellgard S.E."/>
            <person name="Bellgard M.I."/>
        </authorList>
    </citation>
    <scope>NUCLEOTIDE SEQUENCE</scope>
    <source>
        <tissue evidence="1">Shoot tissue taken approximately 20 cm above the soil surface</tissue>
    </source>
</reference>
<protein>
    <submittedName>
        <fullName evidence="1">Uncharacterized protein</fullName>
    </submittedName>
</protein>
<name>A0A0A9H2F0_ARUDO</name>
<sequence length="65" mass="7332">MDQYYCRAPRRGSPPHMQPWLHPPAVSIFYSLFVGLRCSTMCAEQSNSNMVDGEGTERMPSILPS</sequence>
<reference evidence="1" key="1">
    <citation type="submission" date="2014-09" db="EMBL/GenBank/DDBJ databases">
        <authorList>
            <person name="Magalhaes I.L.F."/>
            <person name="Oliveira U."/>
            <person name="Santos F.R."/>
            <person name="Vidigal T.H.D.A."/>
            <person name="Brescovit A.D."/>
            <person name="Santos A.J."/>
        </authorList>
    </citation>
    <scope>NUCLEOTIDE SEQUENCE</scope>
    <source>
        <tissue evidence="1">Shoot tissue taken approximately 20 cm above the soil surface</tissue>
    </source>
</reference>
<proteinExistence type="predicted"/>
<accession>A0A0A9H2F0</accession>
<evidence type="ECO:0000313" key="1">
    <source>
        <dbReference type="EMBL" id="JAE27028.1"/>
    </source>
</evidence>
<dbReference type="EMBL" id="GBRH01170868">
    <property type="protein sequence ID" value="JAE27028.1"/>
    <property type="molecule type" value="Transcribed_RNA"/>
</dbReference>
<organism evidence="1">
    <name type="scientific">Arundo donax</name>
    <name type="common">Giant reed</name>
    <name type="synonym">Donax arundinaceus</name>
    <dbReference type="NCBI Taxonomy" id="35708"/>
    <lineage>
        <taxon>Eukaryota</taxon>
        <taxon>Viridiplantae</taxon>
        <taxon>Streptophyta</taxon>
        <taxon>Embryophyta</taxon>
        <taxon>Tracheophyta</taxon>
        <taxon>Spermatophyta</taxon>
        <taxon>Magnoliopsida</taxon>
        <taxon>Liliopsida</taxon>
        <taxon>Poales</taxon>
        <taxon>Poaceae</taxon>
        <taxon>PACMAD clade</taxon>
        <taxon>Arundinoideae</taxon>
        <taxon>Arundineae</taxon>
        <taxon>Arundo</taxon>
    </lineage>
</organism>
<dbReference type="AlphaFoldDB" id="A0A0A9H2F0"/>